<accession>A0A8S5SUF2</accession>
<sequence>MYIYVGLCEYLCSVLYVYHRYIIRMIIVILCDI</sequence>
<protein>
    <submittedName>
        <fullName evidence="1">Uncharacterized protein</fullName>
    </submittedName>
</protein>
<name>A0A8S5SUF2_9CAUD</name>
<reference evidence="1" key="1">
    <citation type="journal article" date="2021" name="Proc. Natl. Acad. Sci. U.S.A.">
        <title>A Catalog of Tens of Thousands of Viruses from Human Metagenomes Reveals Hidden Associations with Chronic Diseases.</title>
        <authorList>
            <person name="Tisza M.J."/>
            <person name="Buck C.B."/>
        </authorList>
    </citation>
    <scope>NUCLEOTIDE SEQUENCE</scope>
    <source>
        <strain evidence="1">CtqPo10</strain>
    </source>
</reference>
<proteinExistence type="predicted"/>
<evidence type="ECO:0000313" key="1">
    <source>
        <dbReference type="EMBL" id="DAF54669.1"/>
    </source>
</evidence>
<organism evidence="1">
    <name type="scientific">Siphoviridae sp. ctqPo10</name>
    <dbReference type="NCBI Taxonomy" id="2827948"/>
    <lineage>
        <taxon>Viruses</taxon>
        <taxon>Duplodnaviria</taxon>
        <taxon>Heunggongvirae</taxon>
        <taxon>Uroviricota</taxon>
        <taxon>Caudoviricetes</taxon>
    </lineage>
</organism>
<dbReference type="EMBL" id="BK032682">
    <property type="protein sequence ID" value="DAF54669.1"/>
    <property type="molecule type" value="Genomic_DNA"/>
</dbReference>